<comment type="caution">
    <text evidence="2">The sequence shown here is derived from an EMBL/GenBank/DDBJ whole genome shotgun (WGS) entry which is preliminary data.</text>
</comment>
<dbReference type="InterPro" id="IPR006427">
    <property type="entry name" value="Portal_HK97"/>
</dbReference>
<gene>
    <name evidence="2" type="ORF">CIT25_35155</name>
</gene>
<dbReference type="Proteomes" id="UP000216215">
    <property type="component" value="Unassembled WGS sequence"/>
</dbReference>
<reference evidence="3" key="1">
    <citation type="submission" date="2017-08" db="EMBL/GenBank/DDBJ databases">
        <title>Mesorhizobium wenxinae sp. nov., a novel rhizobial species isolated from root nodules of chickpea (Cicer arietinum L.).</title>
        <authorList>
            <person name="Zhang J."/>
        </authorList>
    </citation>
    <scope>NUCLEOTIDE SEQUENCE [LARGE SCALE GENOMIC DNA]</scope>
    <source>
        <strain evidence="3">USDA 3392</strain>
    </source>
</reference>
<protein>
    <submittedName>
        <fullName evidence="2">Phage portal protein</fullName>
    </submittedName>
</protein>
<evidence type="ECO:0000313" key="2">
    <source>
        <dbReference type="EMBL" id="PAP97826.1"/>
    </source>
</evidence>
<dbReference type="InterPro" id="IPR006944">
    <property type="entry name" value="Phage/GTA_portal"/>
</dbReference>
<dbReference type="EMBL" id="NPKI01000051">
    <property type="protein sequence ID" value="PAP97826.1"/>
    <property type="molecule type" value="Genomic_DNA"/>
</dbReference>
<dbReference type="NCBIfam" id="TIGR01537">
    <property type="entry name" value="portal_HK97"/>
    <property type="match status" value="1"/>
</dbReference>
<dbReference type="AlphaFoldDB" id="A0AB36QZT7"/>
<evidence type="ECO:0000256" key="1">
    <source>
        <dbReference type="SAM" id="MobiDB-lite"/>
    </source>
</evidence>
<organism evidence="2 3">
    <name type="scientific">Mesorhizobium mediterraneum</name>
    <dbReference type="NCBI Taxonomy" id="43617"/>
    <lineage>
        <taxon>Bacteria</taxon>
        <taxon>Pseudomonadati</taxon>
        <taxon>Pseudomonadota</taxon>
        <taxon>Alphaproteobacteria</taxon>
        <taxon>Hyphomicrobiales</taxon>
        <taxon>Phyllobacteriaceae</taxon>
        <taxon>Mesorhizobium</taxon>
    </lineage>
</organism>
<proteinExistence type="predicted"/>
<name>A0AB36QZT7_9HYPH</name>
<dbReference type="Pfam" id="PF04860">
    <property type="entry name" value="Phage_portal"/>
    <property type="match status" value="1"/>
</dbReference>
<sequence length="403" mass="44296">MRILDWFRSEKRAMQYADYMWLVPLSSTGVAVSAETALTSPTTLACFRLLTDVISTLPLHLYQRLPEGGKKRAEHPVEKLLAGFTAPWESSESFRKKVTSDAILRADGLAVAIKVRGETREIHRLDPSAVKIECDRATGEPKYTATLADGGTKEYRWQDIVHLPGIFTGGPHSKSIIDLAREAIGIDIVMAQHQAKLFANGARPAGLLKVPGKLTEPAVNRIRESWNSQHQGSDNSGKTAILEGGVEFEPISLNSTDAQFLELRKLAIEDIARAFGVPSILIGSLDRATWKNAEELSRQFLTYTLRPWLNAWQAALERALLTAKERDSLFIEFTTDDLVRADLAARFDAFFKSVGGPWLTANEARAADNHAPVDGGDVLRTPLNTAPATTPKKDLNEDDVAAA</sequence>
<evidence type="ECO:0000313" key="3">
    <source>
        <dbReference type="Proteomes" id="UP000216215"/>
    </source>
</evidence>
<dbReference type="RefSeq" id="WP_095489658.1">
    <property type="nucleotide sequence ID" value="NZ_CP088151.1"/>
</dbReference>
<accession>A0AB36QZT7</accession>
<feature type="region of interest" description="Disordered" evidence="1">
    <location>
        <begin position="370"/>
        <end position="403"/>
    </location>
</feature>
<keyword evidence="3" id="KW-1185">Reference proteome</keyword>